<proteinExistence type="predicted"/>
<feature type="region of interest" description="Disordered" evidence="2">
    <location>
        <begin position="99"/>
        <end position="133"/>
    </location>
</feature>
<feature type="region of interest" description="Disordered" evidence="2">
    <location>
        <begin position="210"/>
        <end position="249"/>
    </location>
</feature>
<feature type="compositionally biased region" description="Low complexity" evidence="2">
    <location>
        <begin position="116"/>
        <end position="133"/>
    </location>
</feature>
<protein>
    <recommendedName>
        <fullName evidence="5">DUF2076 domain-containing protein</fullName>
    </recommendedName>
</protein>
<gene>
    <name evidence="3" type="ORF">SAMN06265795_11227</name>
</gene>
<keyword evidence="4" id="KW-1185">Reference proteome</keyword>
<dbReference type="EMBL" id="FZOT01000012">
    <property type="protein sequence ID" value="SNT02463.1"/>
    <property type="molecule type" value="Genomic_DNA"/>
</dbReference>
<dbReference type="AlphaFoldDB" id="A0A239JB15"/>
<organism evidence="3 4">
    <name type="scientific">Noviherbaspirillum humi</name>
    <dbReference type="NCBI Taxonomy" id="1688639"/>
    <lineage>
        <taxon>Bacteria</taxon>
        <taxon>Pseudomonadati</taxon>
        <taxon>Pseudomonadota</taxon>
        <taxon>Betaproteobacteria</taxon>
        <taxon>Burkholderiales</taxon>
        <taxon>Oxalobacteraceae</taxon>
        <taxon>Noviherbaspirillum</taxon>
    </lineage>
</organism>
<dbReference type="InterPro" id="IPR018648">
    <property type="entry name" value="DUF2076"/>
</dbReference>
<reference evidence="3 4" key="1">
    <citation type="submission" date="2017-06" db="EMBL/GenBank/DDBJ databases">
        <authorList>
            <person name="Kim H.J."/>
            <person name="Triplett B.A."/>
        </authorList>
    </citation>
    <scope>NUCLEOTIDE SEQUENCE [LARGE SCALE GENOMIC DNA]</scope>
    <source>
        <strain evidence="3 4">U15</strain>
    </source>
</reference>
<accession>A0A239JB15</accession>
<evidence type="ECO:0008006" key="5">
    <source>
        <dbReference type="Google" id="ProtNLM"/>
    </source>
</evidence>
<dbReference type="OrthoDB" id="5998831at2"/>
<dbReference type="RefSeq" id="WP_089400375.1">
    <property type="nucleotide sequence ID" value="NZ_FZOT01000012.1"/>
</dbReference>
<evidence type="ECO:0000256" key="2">
    <source>
        <dbReference type="SAM" id="MobiDB-lite"/>
    </source>
</evidence>
<sequence>MSPQEHQLLNGFLEQLVQARGISKDPEADTLIRNAVARQPDAAYLLVQRALLMDQALNNAKAEIARLESQVSQLEAARGGQGAGRGGFLDSASAWGNSASTPAYNAPPAQPGGRGMPAQAPAQPYAQAPMAQQGYAPPRSGFFGGGAGSLLGTAAATAAGVAGGAFLFQGIEHLMGGHHGRGFGDMANAGNAPVENTTVNNYYGSEEAPAAGLDNAGLDNAGLDNAGYDDSASFNDSGSDFGSDDPNTI</sequence>
<dbReference type="Pfam" id="PF09849">
    <property type="entry name" value="DUF2076"/>
    <property type="match status" value="1"/>
</dbReference>
<feature type="coiled-coil region" evidence="1">
    <location>
        <begin position="50"/>
        <end position="77"/>
    </location>
</feature>
<feature type="compositionally biased region" description="Low complexity" evidence="2">
    <location>
        <begin position="229"/>
        <end position="249"/>
    </location>
</feature>
<evidence type="ECO:0000313" key="3">
    <source>
        <dbReference type="EMBL" id="SNT02463.1"/>
    </source>
</evidence>
<dbReference type="Proteomes" id="UP000198284">
    <property type="component" value="Unassembled WGS sequence"/>
</dbReference>
<name>A0A239JB15_9BURK</name>
<keyword evidence="1" id="KW-0175">Coiled coil</keyword>
<evidence type="ECO:0000256" key="1">
    <source>
        <dbReference type="SAM" id="Coils"/>
    </source>
</evidence>
<evidence type="ECO:0000313" key="4">
    <source>
        <dbReference type="Proteomes" id="UP000198284"/>
    </source>
</evidence>